<dbReference type="RefSeq" id="WP_191161856.1">
    <property type="nucleotide sequence ID" value="NZ_JACXAI010000042.1"/>
</dbReference>
<dbReference type="EMBL" id="JACXAI010000042">
    <property type="protein sequence ID" value="MBD1383057.1"/>
    <property type="molecule type" value="Genomic_DNA"/>
</dbReference>
<keyword evidence="2" id="KW-1185">Reference proteome</keyword>
<sequence>MGNGPLSCEECVEQFIGCIVVAFLTSGSLEEFLEEAFDCLLDLIDCVFGDDIDGALAAKNKLNQARAKFNAKLN</sequence>
<dbReference type="Proteomes" id="UP000626844">
    <property type="component" value="Unassembled WGS sequence"/>
</dbReference>
<protein>
    <submittedName>
        <fullName evidence="1">Uncharacterized protein</fullName>
    </submittedName>
</protein>
<accession>A0A926S0A0</accession>
<evidence type="ECO:0000313" key="1">
    <source>
        <dbReference type="EMBL" id="MBD1383057.1"/>
    </source>
</evidence>
<comment type="caution">
    <text evidence="1">The sequence shown here is derived from an EMBL/GenBank/DDBJ whole genome shotgun (WGS) entry which is preliminary data.</text>
</comment>
<evidence type="ECO:0000313" key="2">
    <source>
        <dbReference type="Proteomes" id="UP000626844"/>
    </source>
</evidence>
<organism evidence="1 2">
    <name type="scientific">Metabacillus arenae</name>
    <dbReference type="NCBI Taxonomy" id="2771434"/>
    <lineage>
        <taxon>Bacteria</taxon>
        <taxon>Bacillati</taxon>
        <taxon>Bacillota</taxon>
        <taxon>Bacilli</taxon>
        <taxon>Bacillales</taxon>
        <taxon>Bacillaceae</taxon>
        <taxon>Metabacillus</taxon>
    </lineage>
</organism>
<reference evidence="1" key="1">
    <citation type="submission" date="2020-09" db="EMBL/GenBank/DDBJ databases">
        <title>A novel bacterium of genus Bacillus, isolated from South China Sea.</title>
        <authorList>
            <person name="Huang H."/>
            <person name="Mo K."/>
            <person name="Hu Y."/>
        </authorList>
    </citation>
    <scope>NUCLEOTIDE SEQUENCE</scope>
    <source>
        <strain evidence="1">IB182487</strain>
    </source>
</reference>
<gene>
    <name evidence="1" type="ORF">IC621_22910</name>
</gene>
<dbReference type="AlphaFoldDB" id="A0A926S0A0"/>
<name>A0A926S0A0_9BACI</name>
<proteinExistence type="predicted"/>